<sequence>MRSLCVGLGAFVFLGRDKMQVDGLTWLKPGDPGFPEVEPSMIEKFLNLEGLELESPKEPPTKSYEGTGEPSPDVPFAEAPEVHQHSAEVHEHKCRHYEDCAAELQVPASACNSCSGFTPYFVRVRDFIEDESVGGFYEIVSVYLEGCFEAVSPQTVAVKTFAADLSEIPREGLINLRETTEQTAITDLEVQETEELKGVWEVTSIFPLNALIPTEDSVGVFKIFSSCDLVAGLSGVETGAFGVGKDEEWRLSVDVNVAGCLGGSFSASEIQARLFSIGEVSPTLDDEKAAEEQQEPESIELGFLTAETQEAVEGETTQRVTFVVGPDPSKSWSGEARDFGAFVLTFSTCEGAALIEAAPFAYA</sequence>
<accession>A0A0G4G684</accession>
<dbReference type="AlphaFoldDB" id="A0A0G4G684"/>
<proteinExistence type="predicted"/>
<dbReference type="VEuPathDB" id="CryptoDB:Cvel_20359"/>
<name>A0A0G4G684_9ALVE</name>
<organism evidence="1">
    <name type="scientific">Chromera velia CCMP2878</name>
    <dbReference type="NCBI Taxonomy" id="1169474"/>
    <lineage>
        <taxon>Eukaryota</taxon>
        <taxon>Sar</taxon>
        <taxon>Alveolata</taxon>
        <taxon>Colpodellida</taxon>
        <taxon>Chromeraceae</taxon>
        <taxon>Chromera</taxon>
    </lineage>
</organism>
<dbReference type="EMBL" id="CDMZ01000906">
    <property type="protein sequence ID" value="CEM23762.1"/>
    <property type="molecule type" value="Genomic_DNA"/>
</dbReference>
<reference evidence="1" key="1">
    <citation type="submission" date="2014-11" db="EMBL/GenBank/DDBJ databases">
        <authorList>
            <person name="Otto D Thomas"/>
            <person name="Naeem Raeece"/>
        </authorList>
    </citation>
    <scope>NUCLEOTIDE SEQUENCE</scope>
</reference>
<gene>
    <name evidence="1" type="ORF">Cvel_20359</name>
</gene>
<protein>
    <submittedName>
        <fullName evidence="1">Uncharacterized protein</fullName>
    </submittedName>
</protein>
<evidence type="ECO:0000313" key="1">
    <source>
        <dbReference type="EMBL" id="CEM23762.1"/>
    </source>
</evidence>